<dbReference type="SUPFAM" id="SSF100950">
    <property type="entry name" value="NagB/RpiA/CoA transferase-like"/>
    <property type="match status" value="1"/>
</dbReference>
<keyword evidence="4" id="KW-1185">Reference proteome</keyword>
<dbReference type="PANTHER" id="PTHR13707">
    <property type="entry name" value="KETOACID-COENZYME A TRANSFERASE"/>
    <property type="match status" value="1"/>
</dbReference>
<dbReference type="SMART" id="SM00882">
    <property type="entry name" value="CoA_trans"/>
    <property type="match status" value="1"/>
</dbReference>
<accession>A0A3M8SFQ1</accession>
<reference evidence="3 4" key="1">
    <citation type="submission" date="2018-11" db="EMBL/GenBank/DDBJ databases">
        <title>The Potential of Streptomyces as Biocontrol Agents against the Tomato grey mould, Botrytis cinerea (Gray mold) Frontiers in Microbiology.</title>
        <authorList>
            <person name="Li D."/>
        </authorList>
    </citation>
    <scope>NUCLEOTIDE SEQUENCE [LARGE SCALE GENOMIC DNA]</scope>
    <source>
        <strain evidence="3 4">NEAU-LD23</strain>
    </source>
</reference>
<evidence type="ECO:0000313" key="4">
    <source>
        <dbReference type="Proteomes" id="UP000275401"/>
    </source>
</evidence>
<dbReference type="GO" id="GO:0008410">
    <property type="term" value="F:CoA-transferase activity"/>
    <property type="evidence" value="ECO:0007669"/>
    <property type="project" value="InterPro"/>
</dbReference>
<dbReference type="PANTHER" id="PTHR13707:SF57">
    <property type="entry name" value="SUCCINYL-COA:3-KETOACID COENZYME A TRANSFERASE SUBUNIT B-RELATED"/>
    <property type="match status" value="1"/>
</dbReference>
<dbReference type="InterPro" id="IPR004165">
    <property type="entry name" value="CoA_trans_fam_I"/>
</dbReference>
<dbReference type="InterPro" id="IPR012791">
    <property type="entry name" value="3-oxoacid_CoA-transf_B"/>
</dbReference>
<proteinExistence type="inferred from homology"/>
<dbReference type="InterPro" id="IPR037171">
    <property type="entry name" value="NagB/RpiA_transferase-like"/>
</dbReference>
<protein>
    <submittedName>
        <fullName evidence="3">3-oxoacid CoA-transferase subunit B</fullName>
    </submittedName>
</protein>
<evidence type="ECO:0000256" key="1">
    <source>
        <dbReference type="ARBA" id="ARBA00007047"/>
    </source>
</evidence>
<sequence length="228" mass="23517">MNPTSSLVENPDRGPLGKDEMAAIVARDIPHGSYVNLGIGQPTRVADHLPDGSGVVLHTENGLLNMGPAAKPGEVDPDLTNAGKIPVTELPGAAYFHHADSFAMMRGGHLDVCVLGAFQVSATGDLANWHTGAPDAIPAVGGAMDLAIGAKKVFVMMSLFAKDGSPKLVRECGYPLTGLGCVDRVYTDLATFRLGPGGATVLETFGITYDDLAARLDVPLAPANGAAC</sequence>
<evidence type="ECO:0000313" key="3">
    <source>
        <dbReference type="EMBL" id="RNF77640.1"/>
    </source>
</evidence>
<dbReference type="EMBL" id="RIBZ01000886">
    <property type="protein sequence ID" value="RNF77640.1"/>
    <property type="molecule type" value="Genomic_DNA"/>
</dbReference>
<name>A0A3M8SFQ1_9ACTN</name>
<keyword evidence="2 3" id="KW-0808">Transferase</keyword>
<dbReference type="RefSeq" id="WP_123108745.1">
    <property type="nucleotide sequence ID" value="NZ_RIBZ01000886.1"/>
</dbReference>
<dbReference type="Pfam" id="PF01144">
    <property type="entry name" value="CoA_trans"/>
    <property type="match status" value="1"/>
</dbReference>
<dbReference type="Gene3D" id="3.40.1080.10">
    <property type="entry name" value="Glutaconate Coenzyme A-transferase"/>
    <property type="match status" value="1"/>
</dbReference>
<gene>
    <name evidence="3" type="ORF">EEJ42_49770</name>
</gene>
<dbReference type="Proteomes" id="UP000275401">
    <property type="component" value="Unassembled WGS sequence"/>
</dbReference>
<organism evidence="3 4">
    <name type="scientific">Streptomyces botrytidirepellens</name>
    <dbReference type="NCBI Taxonomy" id="2486417"/>
    <lineage>
        <taxon>Bacteria</taxon>
        <taxon>Bacillati</taxon>
        <taxon>Actinomycetota</taxon>
        <taxon>Actinomycetes</taxon>
        <taxon>Kitasatosporales</taxon>
        <taxon>Streptomycetaceae</taxon>
        <taxon>Streptomyces</taxon>
    </lineage>
</organism>
<evidence type="ECO:0000256" key="2">
    <source>
        <dbReference type="ARBA" id="ARBA00022679"/>
    </source>
</evidence>
<comment type="caution">
    <text evidence="3">The sequence shown here is derived from an EMBL/GenBank/DDBJ whole genome shotgun (WGS) entry which is preliminary data.</text>
</comment>
<dbReference type="AlphaFoldDB" id="A0A3M8SFQ1"/>
<dbReference type="NCBIfam" id="TIGR02428">
    <property type="entry name" value="pcaJ_scoB_fam"/>
    <property type="match status" value="1"/>
</dbReference>
<comment type="similarity">
    <text evidence="1">Belongs to the 3-oxoacid CoA-transferase subunit B family.</text>
</comment>